<dbReference type="GO" id="GO:0000287">
    <property type="term" value="F:magnesium ion binding"/>
    <property type="evidence" value="ECO:0007669"/>
    <property type="project" value="InterPro"/>
</dbReference>
<feature type="compositionally biased region" description="Pro residues" evidence="9">
    <location>
        <begin position="275"/>
        <end position="296"/>
    </location>
</feature>
<evidence type="ECO:0000259" key="11">
    <source>
        <dbReference type="Pfam" id="PF17927"/>
    </source>
</evidence>
<evidence type="ECO:0000256" key="6">
    <source>
        <dbReference type="ARBA" id="ARBA00022777"/>
    </source>
</evidence>
<dbReference type="GO" id="GO:0052725">
    <property type="term" value="F:inositol-1,3,4-trisphosphate 6-kinase activity"/>
    <property type="evidence" value="ECO:0007669"/>
    <property type="project" value="InterPro"/>
</dbReference>
<dbReference type="Pfam" id="PF05770">
    <property type="entry name" value="Ins134_P3_kin"/>
    <property type="match status" value="2"/>
</dbReference>
<gene>
    <name evidence="12" type="primary">ITPK1</name>
</gene>
<evidence type="ECO:0000256" key="4">
    <source>
        <dbReference type="ARBA" id="ARBA00022723"/>
    </source>
</evidence>
<evidence type="ECO:0000259" key="10">
    <source>
        <dbReference type="Pfam" id="PF05770"/>
    </source>
</evidence>
<feature type="compositionally biased region" description="Gly residues" evidence="9">
    <location>
        <begin position="141"/>
        <end position="156"/>
    </location>
</feature>
<dbReference type="Gene3D" id="3.30.1490.220">
    <property type="match status" value="1"/>
</dbReference>
<reference evidence="12" key="2">
    <citation type="submission" date="2025-08" db="UniProtKB">
        <authorList>
            <consortium name="Ensembl"/>
        </authorList>
    </citation>
    <scope>IDENTIFICATION</scope>
</reference>
<keyword evidence="6" id="KW-0418">Kinase</keyword>
<sequence>VRLGAQGCFRLKTLPRAGGGRPPQGSSRPFKGQRPRGRGRLPPPRAPGREAPRLGPTPARRREPGREGAAPLRGGGGAGAGAEAEGGAAPWRPAPRPFLRPGGVQRAGRPGQRGGGGAGPGAAGAPAARGDEGEEAAAAGEDGGPGGGGGGGGGGARAAACAPPGSERAGKGLGCGPRARTEGGEEGPGGARGRACAGAAGGGGGGGGRAARPAGSGLPGFGLLRAPSGSGGRARRRAPRAAAAGGGRRRRAAGGGGVGGGGGSQWPAALSAAPSAPPRPAGPAPPRPAPPRPAPPGRTARPEPRSASPPPEEVPARSRRTPGPPRSACGRFPPDPSSPPEEEDADVSEGEESWLLAEREENQEAEFPGLRRAVQLNLSRPIEEQGPLDVIIHKLTDVILEADQNDSQSLELVHRFQEYIDAHPETIVLDPLPAIRTLLDRSKSYELIRKIEAYMKDDRICSPPFMELTSLSGDDTMRLLEQNGLAFPFICKTRVAHGTNSHEMAIVFNQEGLSAIQPPCVVQNFINHNAVLYKVFVVGESYTVVQRPSLKNFSAGTSGSSPGPSLVPPVWTGSGRSGGRTVGYSGAARGLCAPLAGRMPDRESIFFNSHNVSKPESSSVLTALDKIEGVFERPSDEVIRELSRALRQALGVSLFGIDIIINNQTGQHAVIDINAFPGYEGVSEFFTDLLNHVATVLQGQSTATAAAGDVAPLRHSRLLAEQAGSLAGERTCSAGPGCCGSMMGPDPPWTSEADAGGMGAGGTAKLPHQRLGCTAAVSPSFQQHCVASLATKASSQ</sequence>
<organism evidence="12 13">
    <name type="scientific">Canis lupus familiaris</name>
    <name type="common">Dog</name>
    <name type="synonym">Canis familiaris</name>
    <dbReference type="NCBI Taxonomy" id="9615"/>
    <lineage>
        <taxon>Eukaryota</taxon>
        <taxon>Metazoa</taxon>
        <taxon>Chordata</taxon>
        <taxon>Craniata</taxon>
        <taxon>Vertebrata</taxon>
        <taxon>Euteleostomi</taxon>
        <taxon>Mammalia</taxon>
        <taxon>Eutheria</taxon>
        <taxon>Laurasiatheria</taxon>
        <taxon>Carnivora</taxon>
        <taxon>Caniformia</taxon>
        <taxon>Canidae</taxon>
        <taxon>Canis</taxon>
    </lineage>
</organism>
<dbReference type="InterPro" id="IPR008656">
    <property type="entry name" value="Inositol_tetrakis-P_1-kinase"/>
</dbReference>
<evidence type="ECO:0000256" key="8">
    <source>
        <dbReference type="ARBA" id="ARBA00022842"/>
    </source>
</evidence>
<evidence type="ECO:0000313" key="13">
    <source>
        <dbReference type="Proteomes" id="UP000002254"/>
    </source>
</evidence>
<feature type="domain" description="Inositol 1,3,4-trisphosphate 5/6-kinase ATP-grasp" evidence="10">
    <location>
        <begin position="455"/>
        <end position="561"/>
    </location>
</feature>
<feature type="compositionally biased region" description="Gly residues" evidence="9">
    <location>
        <begin position="199"/>
        <end position="209"/>
    </location>
</feature>
<feature type="compositionally biased region" description="Low complexity" evidence="9">
    <location>
        <begin position="100"/>
        <end position="110"/>
    </location>
</feature>
<reference evidence="12 13" key="1">
    <citation type="journal article" date="2005" name="Nature">
        <title>Genome sequence, comparative analysis and haplotype structure of the domestic dog.</title>
        <authorList>
            <consortium name="Broad Sequencing Platform"/>
            <person name="Lindblad-Toh K."/>
            <person name="Wade C.M."/>
            <person name="Mikkelsen T.S."/>
            <person name="Karlsson E.K."/>
            <person name="Jaffe D.B."/>
            <person name="Kamal M."/>
            <person name="Clamp M."/>
            <person name="Chang J.L."/>
            <person name="Kulbokas E.J. III"/>
            <person name="Zody M.C."/>
            <person name="Mauceli E."/>
            <person name="Xie X."/>
            <person name="Breen M."/>
            <person name="Wayne R.K."/>
            <person name="Ostrander E.A."/>
            <person name="Ponting C.P."/>
            <person name="Galibert F."/>
            <person name="Smith D.R."/>
            <person name="DeJong P.J."/>
            <person name="Kirkness E."/>
            <person name="Alvarez P."/>
            <person name="Biagi T."/>
            <person name="Brockman W."/>
            <person name="Butler J."/>
            <person name="Chin C.W."/>
            <person name="Cook A."/>
            <person name="Cuff J."/>
            <person name="Daly M.J."/>
            <person name="DeCaprio D."/>
            <person name="Gnerre S."/>
            <person name="Grabherr M."/>
            <person name="Kellis M."/>
            <person name="Kleber M."/>
            <person name="Bardeleben C."/>
            <person name="Goodstadt L."/>
            <person name="Heger A."/>
            <person name="Hitte C."/>
            <person name="Kim L."/>
            <person name="Koepfli K.P."/>
            <person name="Parker H.G."/>
            <person name="Pollinger J.P."/>
            <person name="Searle S.M."/>
            <person name="Sutter N.B."/>
            <person name="Thomas R."/>
            <person name="Webber C."/>
            <person name="Baldwin J."/>
            <person name="Abebe A."/>
            <person name="Abouelleil A."/>
            <person name="Aftuck L."/>
            <person name="Ait-Zahra M."/>
            <person name="Aldredge T."/>
            <person name="Allen N."/>
            <person name="An P."/>
            <person name="Anderson S."/>
            <person name="Antoine C."/>
            <person name="Arachchi H."/>
            <person name="Aslam A."/>
            <person name="Ayotte L."/>
            <person name="Bachantsang P."/>
            <person name="Barry A."/>
            <person name="Bayul T."/>
            <person name="Benamara M."/>
            <person name="Berlin A."/>
            <person name="Bessette D."/>
            <person name="Blitshteyn B."/>
            <person name="Bloom T."/>
            <person name="Blye J."/>
            <person name="Boguslavskiy L."/>
            <person name="Bonnet C."/>
            <person name="Boukhgalter B."/>
            <person name="Brown A."/>
            <person name="Cahill P."/>
            <person name="Calixte N."/>
            <person name="Camarata J."/>
            <person name="Cheshatsang Y."/>
            <person name="Chu J."/>
            <person name="Citroen M."/>
            <person name="Collymore A."/>
            <person name="Cooke P."/>
            <person name="Dawoe T."/>
            <person name="Daza R."/>
            <person name="Decktor K."/>
            <person name="DeGray S."/>
            <person name="Dhargay N."/>
            <person name="Dooley K."/>
            <person name="Dooley K."/>
            <person name="Dorje P."/>
            <person name="Dorjee K."/>
            <person name="Dorris L."/>
            <person name="Duffey N."/>
            <person name="Dupes A."/>
            <person name="Egbiremolen O."/>
            <person name="Elong R."/>
            <person name="Falk J."/>
            <person name="Farina A."/>
            <person name="Faro S."/>
            <person name="Ferguson D."/>
            <person name="Ferreira P."/>
            <person name="Fisher S."/>
            <person name="FitzGerald M."/>
            <person name="Foley K."/>
            <person name="Foley C."/>
            <person name="Franke A."/>
            <person name="Friedrich D."/>
            <person name="Gage D."/>
            <person name="Garber M."/>
            <person name="Gearin G."/>
            <person name="Giannoukos G."/>
            <person name="Goode T."/>
            <person name="Goyette A."/>
            <person name="Graham J."/>
            <person name="Grandbois E."/>
            <person name="Gyaltsen K."/>
            <person name="Hafez N."/>
            <person name="Hagopian D."/>
            <person name="Hagos B."/>
            <person name="Hall J."/>
            <person name="Healy C."/>
            <person name="Hegarty R."/>
            <person name="Honan T."/>
            <person name="Horn A."/>
            <person name="Houde N."/>
            <person name="Hughes L."/>
            <person name="Hunnicutt L."/>
            <person name="Husby M."/>
            <person name="Jester B."/>
            <person name="Jones C."/>
            <person name="Kamat A."/>
            <person name="Kanga B."/>
            <person name="Kells C."/>
            <person name="Khazanovich D."/>
            <person name="Kieu A.C."/>
            <person name="Kisner P."/>
            <person name="Kumar M."/>
            <person name="Lance K."/>
            <person name="Landers T."/>
            <person name="Lara M."/>
            <person name="Lee W."/>
            <person name="Leger J.P."/>
            <person name="Lennon N."/>
            <person name="Leuper L."/>
            <person name="LeVine S."/>
            <person name="Liu J."/>
            <person name="Liu X."/>
            <person name="Lokyitsang Y."/>
            <person name="Lokyitsang T."/>
            <person name="Lui A."/>
            <person name="Macdonald J."/>
            <person name="Major J."/>
            <person name="Marabella R."/>
            <person name="Maru K."/>
            <person name="Matthews C."/>
            <person name="McDonough S."/>
            <person name="Mehta T."/>
            <person name="Meldrim J."/>
            <person name="Melnikov A."/>
            <person name="Meneus L."/>
            <person name="Mihalev A."/>
            <person name="Mihova T."/>
            <person name="Miller K."/>
            <person name="Mittelman R."/>
            <person name="Mlenga V."/>
            <person name="Mulrain L."/>
            <person name="Munson G."/>
            <person name="Navidi A."/>
            <person name="Naylor J."/>
            <person name="Nguyen T."/>
            <person name="Nguyen N."/>
            <person name="Nguyen C."/>
            <person name="Nguyen T."/>
            <person name="Nicol R."/>
            <person name="Norbu N."/>
            <person name="Norbu C."/>
            <person name="Novod N."/>
            <person name="Nyima T."/>
            <person name="Olandt P."/>
            <person name="O'Neill B."/>
            <person name="O'Neill K."/>
            <person name="Osman S."/>
            <person name="Oyono L."/>
            <person name="Patti C."/>
            <person name="Perrin D."/>
            <person name="Phunkhang P."/>
            <person name="Pierre F."/>
            <person name="Priest M."/>
            <person name="Rachupka A."/>
            <person name="Raghuraman S."/>
            <person name="Rameau R."/>
            <person name="Ray V."/>
            <person name="Raymond C."/>
            <person name="Rege F."/>
            <person name="Rise C."/>
            <person name="Rogers J."/>
            <person name="Rogov P."/>
            <person name="Sahalie J."/>
            <person name="Settipalli S."/>
            <person name="Sharpe T."/>
            <person name="Shea T."/>
            <person name="Sheehan M."/>
            <person name="Sherpa N."/>
            <person name="Shi J."/>
            <person name="Shih D."/>
            <person name="Sloan J."/>
            <person name="Smith C."/>
            <person name="Sparrow T."/>
            <person name="Stalker J."/>
            <person name="Stange-Thomann N."/>
            <person name="Stavropoulos S."/>
            <person name="Stone C."/>
            <person name="Stone S."/>
            <person name="Sykes S."/>
            <person name="Tchuinga P."/>
            <person name="Tenzing P."/>
            <person name="Tesfaye S."/>
            <person name="Thoulutsang D."/>
            <person name="Thoulutsang Y."/>
            <person name="Topham K."/>
            <person name="Topping I."/>
            <person name="Tsamla T."/>
            <person name="Vassiliev H."/>
            <person name="Venkataraman V."/>
            <person name="Vo A."/>
            <person name="Wangchuk T."/>
            <person name="Wangdi T."/>
            <person name="Weiand M."/>
            <person name="Wilkinson J."/>
            <person name="Wilson A."/>
            <person name="Yadav S."/>
            <person name="Yang S."/>
            <person name="Yang X."/>
            <person name="Young G."/>
            <person name="Yu Q."/>
            <person name="Zainoun J."/>
            <person name="Zembek L."/>
            <person name="Zimmer A."/>
            <person name="Lander E.S."/>
        </authorList>
    </citation>
    <scope>NUCLEOTIDE SEQUENCE [LARGE SCALE GENOMIC DNA]</scope>
    <source>
        <strain evidence="12">Boxer</strain>
    </source>
</reference>
<dbReference type="PANTHER" id="PTHR14217:SF1">
    <property type="entry name" value="INOSITOL-TETRAKISPHOSPHATE 1-KINASE"/>
    <property type="match status" value="1"/>
</dbReference>
<keyword evidence="8" id="KW-0460">Magnesium</keyword>
<comment type="similarity">
    <text evidence="2">Belongs to the ITPK1 family.</text>
</comment>
<keyword evidence="7" id="KW-0067">ATP-binding</keyword>
<dbReference type="Ensembl" id="ENSCAFT00000017621.5">
    <property type="protein sequence ID" value="ENSCAFP00000016317.5"/>
    <property type="gene ID" value="ENSCAFG00000011056.6"/>
</dbReference>
<name>A0A8P0SFZ5_CANLF</name>
<dbReference type="GO" id="GO:0047325">
    <property type="term" value="F:inositol-3,4,5,6-tetrakisphosphate 1-kinase activity"/>
    <property type="evidence" value="ECO:0007669"/>
    <property type="project" value="InterPro"/>
</dbReference>
<dbReference type="AlphaFoldDB" id="A0A8P0SFZ5"/>
<dbReference type="FunCoup" id="A0A8P0SFZ5">
    <property type="interactions" value="48"/>
</dbReference>
<dbReference type="GO" id="GO:0005524">
    <property type="term" value="F:ATP binding"/>
    <property type="evidence" value="ECO:0007669"/>
    <property type="project" value="UniProtKB-KW"/>
</dbReference>
<dbReference type="SUPFAM" id="SSF56059">
    <property type="entry name" value="Glutathione synthetase ATP-binding domain-like"/>
    <property type="match status" value="1"/>
</dbReference>
<comment type="cofactor">
    <cofactor evidence="1">
        <name>Mg(2+)</name>
        <dbReference type="ChEBI" id="CHEBI:18420"/>
    </cofactor>
</comment>
<proteinExistence type="inferred from homology"/>
<feature type="domain" description="Inositol 1,3,4-trisphosphate 5/6-kinase ATP-grasp" evidence="10">
    <location>
        <begin position="601"/>
        <end position="694"/>
    </location>
</feature>
<feature type="compositionally biased region" description="Low complexity" evidence="9">
    <location>
        <begin position="558"/>
        <end position="572"/>
    </location>
</feature>
<feature type="region of interest" description="Disordered" evidence="9">
    <location>
        <begin position="553"/>
        <end position="572"/>
    </location>
</feature>
<feature type="compositionally biased region" description="Acidic residues" evidence="9">
    <location>
        <begin position="340"/>
        <end position="352"/>
    </location>
</feature>
<protein>
    <submittedName>
        <fullName evidence="12">Inositol-tetrakisphosphate 1-kinase</fullName>
    </submittedName>
</protein>
<dbReference type="InterPro" id="IPR041429">
    <property type="entry name" value="ITPK1_N"/>
</dbReference>
<evidence type="ECO:0000256" key="9">
    <source>
        <dbReference type="SAM" id="MobiDB-lite"/>
    </source>
</evidence>
<keyword evidence="4" id="KW-0479">Metal-binding</keyword>
<dbReference type="FunFam" id="3.40.50.11370:FF:000003">
    <property type="entry name" value="Inositol-tetrakisphosphate 1-kinase isoform a"/>
    <property type="match status" value="1"/>
</dbReference>
<evidence type="ECO:0000256" key="5">
    <source>
        <dbReference type="ARBA" id="ARBA00022741"/>
    </source>
</evidence>
<evidence type="ECO:0000256" key="2">
    <source>
        <dbReference type="ARBA" id="ARBA00009601"/>
    </source>
</evidence>
<feature type="compositionally biased region" description="Gly residues" evidence="9">
    <location>
        <begin position="111"/>
        <end position="122"/>
    </location>
</feature>
<feature type="compositionally biased region" description="Low complexity" evidence="9">
    <location>
        <begin position="81"/>
        <end position="91"/>
    </location>
</feature>
<dbReference type="Proteomes" id="UP000002254">
    <property type="component" value="Chromosome 8"/>
</dbReference>
<keyword evidence="3" id="KW-0808">Transferase</keyword>
<evidence type="ECO:0000256" key="1">
    <source>
        <dbReference type="ARBA" id="ARBA00001946"/>
    </source>
</evidence>
<dbReference type="Gene3D" id="3.30.470.20">
    <property type="entry name" value="ATP-grasp fold, B domain"/>
    <property type="match status" value="1"/>
</dbReference>
<feature type="compositionally biased region" description="Gly residues" evidence="9">
    <location>
        <begin position="253"/>
        <end position="264"/>
    </location>
</feature>
<dbReference type="Pfam" id="PF17927">
    <property type="entry name" value="Ins134_P3_kin_N"/>
    <property type="match status" value="1"/>
</dbReference>
<dbReference type="FunFam" id="3.30.1490.220:FF:000001">
    <property type="entry name" value="Inositol-tetrakisphosphate 1-kinase"/>
    <property type="match status" value="1"/>
</dbReference>
<feature type="region of interest" description="Disordered" evidence="9">
    <location>
        <begin position="1"/>
        <end position="352"/>
    </location>
</feature>
<dbReference type="InterPro" id="IPR040464">
    <property type="entry name" value="InsP(3)kin_ATP-grasp"/>
</dbReference>
<dbReference type="GO" id="GO:0052726">
    <property type="term" value="F:inositol-1,3,4-trisphosphate 5-kinase activity"/>
    <property type="evidence" value="ECO:0007669"/>
    <property type="project" value="InterPro"/>
</dbReference>
<evidence type="ECO:0000256" key="7">
    <source>
        <dbReference type="ARBA" id="ARBA00022840"/>
    </source>
</evidence>
<dbReference type="OrthoDB" id="25308at2759"/>
<evidence type="ECO:0000256" key="3">
    <source>
        <dbReference type="ARBA" id="ARBA00022679"/>
    </source>
</evidence>
<dbReference type="GO" id="GO:0032957">
    <property type="term" value="P:inositol trisphosphate metabolic process"/>
    <property type="evidence" value="ECO:0007669"/>
    <property type="project" value="InterPro"/>
</dbReference>
<feature type="domain" description="Inositol-tetrakisphosphate 1-kinase N-terminal" evidence="11">
    <location>
        <begin position="373"/>
        <end position="435"/>
    </location>
</feature>
<dbReference type="PANTHER" id="PTHR14217">
    <property type="entry name" value="INOSITOL-TETRAKISPHOSPHATE 1-KINASE"/>
    <property type="match status" value="1"/>
</dbReference>
<evidence type="ECO:0000313" key="12">
    <source>
        <dbReference type="Ensembl" id="ENSCAFP00000016317.5"/>
    </source>
</evidence>
<dbReference type="Gene3D" id="3.40.50.11370">
    <property type="match status" value="2"/>
</dbReference>
<accession>A0A8P0SFZ5</accession>
<keyword evidence="5" id="KW-0547">Nucleotide-binding</keyword>